<dbReference type="Gene3D" id="3.20.20.190">
    <property type="entry name" value="Phosphatidylinositol (PI) phosphodiesterase"/>
    <property type="match status" value="1"/>
</dbReference>
<comment type="caution">
    <text evidence="2">The sequence shown here is derived from an EMBL/GenBank/DDBJ whole genome shotgun (WGS) entry which is preliminary data.</text>
</comment>
<evidence type="ECO:0000259" key="1">
    <source>
        <dbReference type="PROSITE" id="PS51704"/>
    </source>
</evidence>
<dbReference type="PANTHER" id="PTHR46211">
    <property type="entry name" value="GLYCEROPHOSPHORYL DIESTER PHOSPHODIESTERASE"/>
    <property type="match status" value="1"/>
</dbReference>
<accession>A0ABY1GBB3</accession>
<dbReference type="InterPro" id="IPR030395">
    <property type="entry name" value="GP_PDE_dom"/>
</dbReference>
<evidence type="ECO:0000313" key="2">
    <source>
        <dbReference type="EMBL" id="SFT39461.1"/>
    </source>
</evidence>
<sequence>MAVNAMMQTSFTKPLLLVGILLICVGLTACKSTPEATPESTLTVAQKQAVKAKQEALFARGFFESQLGNINYVSARQCSGFNLQSHRGSIRYAENSVNAVIDAIDNNFDVIEIDVRITRDDVWVVHHDARTGRETGTVDNKRRKIESMSYKNEWGYLRLRNQDTGLLSDDLPASFRELASSFARYRKPHQKLNIEIKSNASINDLKMLDYLAYEYIGGGNYFFSSLEMRNLTRMRDINPDIYLAFIQSPAKASMNKLASDLKRGAGSDPIYERNKEQLESLQALGNRYHREKRYDSPLQLDKLAKQLKRNFGYVLDIRHYKQTAARLKPSAKARGIMIATYSINGHDYHERSLLAQSRSVRPDSVIIDDTVYGFCSVFELPNVTPYFSDEADAKLIASMPDDLDLERLDELKAYQSNKLYPAVGGTLKSTQAVSYVPQVTQTPKAPNLEIGTRQADEDFSLETDPAVELELRKKQ</sequence>
<dbReference type="RefSeq" id="WP_227006873.1">
    <property type="nucleotide sequence ID" value="NZ_CP185401.1"/>
</dbReference>
<dbReference type="EMBL" id="FPAZ01000002">
    <property type="protein sequence ID" value="SFT39461.1"/>
    <property type="molecule type" value="Genomic_DNA"/>
</dbReference>
<dbReference type="Pfam" id="PF03009">
    <property type="entry name" value="GDPD"/>
    <property type="match status" value="1"/>
</dbReference>
<dbReference type="InterPro" id="IPR017946">
    <property type="entry name" value="PLC-like_Pdiesterase_TIM-brl"/>
</dbReference>
<protein>
    <submittedName>
        <fullName evidence="2">Glycerophosphoryl diester phosphodiesterase family protein</fullName>
    </submittedName>
</protein>
<feature type="domain" description="GP-PDE" evidence="1">
    <location>
        <begin position="81"/>
        <end position="354"/>
    </location>
</feature>
<organism evidence="2 3">
    <name type="scientific">Pseudoalteromonas lipolytica</name>
    <dbReference type="NCBI Taxonomy" id="570156"/>
    <lineage>
        <taxon>Bacteria</taxon>
        <taxon>Pseudomonadati</taxon>
        <taxon>Pseudomonadota</taxon>
        <taxon>Gammaproteobacteria</taxon>
        <taxon>Alteromonadales</taxon>
        <taxon>Pseudoalteromonadaceae</taxon>
        <taxon>Pseudoalteromonas</taxon>
    </lineage>
</organism>
<proteinExistence type="predicted"/>
<keyword evidence="3" id="KW-1185">Reference proteome</keyword>
<dbReference type="PROSITE" id="PS51704">
    <property type="entry name" value="GP_PDE"/>
    <property type="match status" value="1"/>
</dbReference>
<dbReference type="PANTHER" id="PTHR46211:SF14">
    <property type="entry name" value="GLYCEROPHOSPHODIESTER PHOSPHODIESTERASE"/>
    <property type="match status" value="1"/>
</dbReference>
<dbReference type="Proteomes" id="UP000183805">
    <property type="component" value="Unassembled WGS sequence"/>
</dbReference>
<dbReference type="SUPFAM" id="SSF51695">
    <property type="entry name" value="PLC-like phosphodiesterases"/>
    <property type="match status" value="1"/>
</dbReference>
<reference evidence="2 3" key="1">
    <citation type="submission" date="2016-10" db="EMBL/GenBank/DDBJ databases">
        <authorList>
            <person name="Varghese N."/>
            <person name="Submissions S."/>
        </authorList>
    </citation>
    <scope>NUCLEOTIDE SEQUENCE [LARGE SCALE GENOMIC DNA]</scope>
    <source>
        <strain evidence="2 3">CGMCC 1.8499</strain>
    </source>
</reference>
<name>A0ABY1GBB3_9GAMM</name>
<gene>
    <name evidence="2" type="ORF">SAMN04487854_102132</name>
</gene>
<evidence type="ECO:0000313" key="3">
    <source>
        <dbReference type="Proteomes" id="UP000183805"/>
    </source>
</evidence>